<dbReference type="GO" id="GO:0051539">
    <property type="term" value="F:4 iron, 4 sulfur cluster binding"/>
    <property type="evidence" value="ECO:0007669"/>
    <property type="project" value="UniProtKB-KW"/>
</dbReference>
<dbReference type="InterPro" id="IPR058240">
    <property type="entry name" value="rSAM_sf"/>
</dbReference>
<evidence type="ECO:0000256" key="9">
    <source>
        <dbReference type="ARBA" id="ARBA00023014"/>
    </source>
</evidence>
<dbReference type="Gene3D" id="3.40.50.12160">
    <property type="entry name" value="Methylthiotransferase, N-terminal domain"/>
    <property type="match status" value="1"/>
</dbReference>
<dbReference type="InterPro" id="IPR020612">
    <property type="entry name" value="Methylthiotransferase_CS"/>
</dbReference>
<dbReference type="InterPro" id="IPR005839">
    <property type="entry name" value="Methylthiotransferase"/>
</dbReference>
<feature type="domain" description="TRAM" evidence="12">
    <location>
        <begin position="349"/>
        <end position="411"/>
    </location>
</feature>
<evidence type="ECO:0000256" key="11">
    <source>
        <dbReference type="ARBA" id="ARBA00051661"/>
    </source>
</evidence>
<dbReference type="Proteomes" id="UP000823928">
    <property type="component" value="Unassembled WGS sequence"/>
</dbReference>
<dbReference type="SUPFAM" id="SSF102114">
    <property type="entry name" value="Radical SAM enzymes"/>
    <property type="match status" value="1"/>
</dbReference>
<evidence type="ECO:0000256" key="5">
    <source>
        <dbReference type="ARBA" id="ARBA00022679"/>
    </source>
</evidence>
<evidence type="ECO:0000313" key="15">
    <source>
        <dbReference type="EMBL" id="HIS35012.1"/>
    </source>
</evidence>
<dbReference type="InterPro" id="IPR038135">
    <property type="entry name" value="Methylthiotransferase_N_sf"/>
</dbReference>
<dbReference type="SFLD" id="SFLDS00029">
    <property type="entry name" value="Radical_SAM"/>
    <property type="match status" value="1"/>
</dbReference>
<dbReference type="PROSITE" id="PS51918">
    <property type="entry name" value="RADICAL_SAM"/>
    <property type="match status" value="1"/>
</dbReference>
<keyword evidence="7" id="KW-0479">Metal-binding</keyword>
<dbReference type="PROSITE" id="PS01278">
    <property type="entry name" value="MTTASE_RADICAL"/>
    <property type="match status" value="1"/>
</dbReference>
<evidence type="ECO:0000256" key="10">
    <source>
        <dbReference type="ARBA" id="ARBA00031213"/>
    </source>
</evidence>
<dbReference type="Gene3D" id="3.80.30.20">
    <property type="entry name" value="tm_1862 like domain"/>
    <property type="match status" value="1"/>
</dbReference>
<dbReference type="Pfam" id="PF04055">
    <property type="entry name" value="Radical_SAM"/>
    <property type="match status" value="1"/>
</dbReference>
<dbReference type="SMART" id="SM00729">
    <property type="entry name" value="Elp3"/>
    <property type="match status" value="1"/>
</dbReference>
<accession>A0A9D1JLI6</accession>
<keyword evidence="6" id="KW-0949">S-adenosyl-L-methionine</keyword>
<feature type="domain" description="Radical SAM core" evidence="14">
    <location>
        <begin position="118"/>
        <end position="346"/>
    </location>
</feature>
<organism evidence="15 16">
    <name type="scientific">Candidatus Scatousia excrementigallinarum</name>
    <dbReference type="NCBI Taxonomy" id="2840935"/>
    <lineage>
        <taxon>Bacteria</taxon>
        <taxon>Candidatus Scatousia</taxon>
    </lineage>
</organism>
<dbReference type="GO" id="GO:0046872">
    <property type="term" value="F:metal ion binding"/>
    <property type="evidence" value="ECO:0007669"/>
    <property type="project" value="UniProtKB-KW"/>
</dbReference>
<dbReference type="SFLD" id="SFLDG01082">
    <property type="entry name" value="B12-binding_domain_containing"/>
    <property type="match status" value="1"/>
</dbReference>
<keyword evidence="9" id="KW-0411">Iron-sulfur</keyword>
<dbReference type="GO" id="GO:0035598">
    <property type="term" value="F:tRNA (N(6)-L-threonylcarbamoyladenosine(37)-C(2))-methylthiotransferase activity"/>
    <property type="evidence" value="ECO:0007669"/>
    <property type="project" value="UniProtKB-EC"/>
</dbReference>
<evidence type="ECO:0000256" key="8">
    <source>
        <dbReference type="ARBA" id="ARBA00023004"/>
    </source>
</evidence>
<keyword evidence="5" id="KW-0808">Transferase</keyword>
<dbReference type="NCBIfam" id="TIGR01579">
    <property type="entry name" value="MiaB-like-C"/>
    <property type="match status" value="1"/>
</dbReference>
<sequence>FESSIIIENLIKHGLTQVFRLEEADVYILNSCTVTHKSDHEALYLLRNAKHKNADIITILTGCLAQIEKDELLKNDFIDYVIGNDEKLDLFNFIESNEKCHAADIMELSDFHKAVLEDTSKTRASLKIQDGCDNRCSYCIIPFARGKSRSADVNFIVEQINHFADSGFKEVVFTGIHIGLWGRDFNMTLLDLLKEVEQRSHIQRYRLGSLNPLEITDELLEFLQKSVKFCPHFHLSLQSACNKTLKSMNRFYKVEDYLLQIEKINSMFDLPFLGSDIITGFAGESDEDFEITRSNLEKSGLSQIHTFPYSKRSGTVGAALNNQVDDKIKEKRAAIVKQISACKFSDFINKNIGKEREVLIEKHPDKNGFLKGVTGNYITVITDCKDLSLTNTLQKVKITESENDKVYGHLL</sequence>
<evidence type="ECO:0000259" key="13">
    <source>
        <dbReference type="PROSITE" id="PS51449"/>
    </source>
</evidence>
<evidence type="ECO:0000256" key="1">
    <source>
        <dbReference type="ARBA" id="ARBA00001966"/>
    </source>
</evidence>
<comment type="catalytic activity">
    <reaction evidence="11">
        <text>N(6)-L-threonylcarbamoyladenosine(37) in tRNA + (sulfur carrier)-SH + AH2 + 2 S-adenosyl-L-methionine = 2-methylsulfanyl-N(6)-L-threonylcarbamoyladenosine(37) in tRNA + (sulfur carrier)-H + 5'-deoxyadenosine + L-methionine + A + S-adenosyl-L-homocysteine + 2 H(+)</text>
        <dbReference type="Rhea" id="RHEA:37075"/>
        <dbReference type="Rhea" id="RHEA-COMP:10163"/>
        <dbReference type="Rhea" id="RHEA-COMP:11092"/>
        <dbReference type="Rhea" id="RHEA-COMP:14737"/>
        <dbReference type="Rhea" id="RHEA-COMP:14739"/>
        <dbReference type="ChEBI" id="CHEBI:13193"/>
        <dbReference type="ChEBI" id="CHEBI:15378"/>
        <dbReference type="ChEBI" id="CHEBI:17319"/>
        <dbReference type="ChEBI" id="CHEBI:17499"/>
        <dbReference type="ChEBI" id="CHEBI:29917"/>
        <dbReference type="ChEBI" id="CHEBI:57844"/>
        <dbReference type="ChEBI" id="CHEBI:57856"/>
        <dbReference type="ChEBI" id="CHEBI:59789"/>
        <dbReference type="ChEBI" id="CHEBI:64428"/>
        <dbReference type="ChEBI" id="CHEBI:74418"/>
        <dbReference type="ChEBI" id="CHEBI:74420"/>
        <dbReference type="EC" id="2.8.4.5"/>
    </reaction>
</comment>
<dbReference type="SFLD" id="SFLDG01061">
    <property type="entry name" value="methylthiotransferase"/>
    <property type="match status" value="1"/>
</dbReference>
<dbReference type="InterPro" id="IPR023404">
    <property type="entry name" value="rSAM_horseshoe"/>
</dbReference>
<evidence type="ECO:0000256" key="2">
    <source>
        <dbReference type="ARBA" id="ARBA00002399"/>
    </source>
</evidence>
<keyword evidence="4" id="KW-0004">4Fe-4S</keyword>
<proteinExistence type="predicted"/>
<dbReference type="AlphaFoldDB" id="A0A9D1JLI6"/>
<feature type="non-terminal residue" evidence="15">
    <location>
        <position position="1"/>
    </location>
</feature>
<dbReference type="NCBIfam" id="TIGR00089">
    <property type="entry name" value="MiaB/RimO family radical SAM methylthiotransferase"/>
    <property type="match status" value="1"/>
</dbReference>
<reference evidence="15" key="1">
    <citation type="submission" date="2020-10" db="EMBL/GenBank/DDBJ databases">
        <authorList>
            <person name="Gilroy R."/>
        </authorList>
    </citation>
    <scope>NUCLEOTIDE SEQUENCE</scope>
    <source>
        <strain evidence="15">6276</strain>
    </source>
</reference>
<keyword evidence="8" id="KW-0408">Iron</keyword>
<reference evidence="15" key="2">
    <citation type="journal article" date="2021" name="PeerJ">
        <title>Extensive microbial diversity within the chicken gut microbiome revealed by metagenomics and culture.</title>
        <authorList>
            <person name="Gilroy R."/>
            <person name="Ravi A."/>
            <person name="Getino M."/>
            <person name="Pursley I."/>
            <person name="Horton D.L."/>
            <person name="Alikhan N.F."/>
            <person name="Baker D."/>
            <person name="Gharbi K."/>
            <person name="Hall N."/>
            <person name="Watson M."/>
            <person name="Adriaenssens E.M."/>
            <person name="Foster-Nyarko E."/>
            <person name="Jarju S."/>
            <person name="Secka A."/>
            <person name="Antonio M."/>
            <person name="Oren A."/>
            <person name="Chaudhuri R.R."/>
            <person name="La Ragione R."/>
            <person name="Hildebrand F."/>
            <person name="Pallen M.J."/>
        </authorList>
    </citation>
    <scope>NUCLEOTIDE SEQUENCE</scope>
    <source>
        <strain evidence="15">6276</strain>
    </source>
</reference>
<dbReference type="PANTHER" id="PTHR11918">
    <property type="entry name" value="RADICAL SAM PROTEINS"/>
    <property type="match status" value="1"/>
</dbReference>
<comment type="cofactor">
    <cofactor evidence="1">
        <name>[4Fe-4S] cluster</name>
        <dbReference type="ChEBI" id="CHEBI:49883"/>
    </cofactor>
</comment>
<dbReference type="EC" id="2.8.4.5" evidence="3"/>
<dbReference type="InterPro" id="IPR007197">
    <property type="entry name" value="rSAM"/>
</dbReference>
<dbReference type="PROSITE" id="PS50926">
    <property type="entry name" value="TRAM"/>
    <property type="match status" value="1"/>
</dbReference>
<dbReference type="Pfam" id="PF00919">
    <property type="entry name" value="UPF0004"/>
    <property type="match status" value="1"/>
</dbReference>
<dbReference type="PROSITE" id="PS51449">
    <property type="entry name" value="MTTASE_N"/>
    <property type="match status" value="1"/>
</dbReference>
<evidence type="ECO:0000259" key="12">
    <source>
        <dbReference type="PROSITE" id="PS50926"/>
    </source>
</evidence>
<evidence type="ECO:0000256" key="3">
    <source>
        <dbReference type="ARBA" id="ARBA00013273"/>
    </source>
</evidence>
<dbReference type="InterPro" id="IPR002792">
    <property type="entry name" value="TRAM_dom"/>
</dbReference>
<comment type="caution">
    <text evidence="15">The sequence shown here is derived from an EMBL/GenBank/DDBJ whole genome shotgun (WGS) entry which is preliminary data.</text>
</comment>
<comment type="function">
    <text evidence="2">Catalyzes the methylthiolation of N6-threonylcarbamoyladenosine (t(6)A), leading to the formation of 2-methylthio-N6-threonylcarbamoyladenosine (ms(2)t(6)A) at position 37 in tRNAs that read codons beginning with adenine.</text>
</comment>
<dbReference type="InterPro" id="IPR006467">
    <property type="entry name" value="MiaB-like_bact"/>
</dbReference>
<dbReference type="PANTHER" id="PTHR11918:SF45">
    <property type="entry name" value="THREONYLCARBAMOYLADENOSINE TRNA METHYLTHIOTRANSFERASE"/>
    <property type="match status" value="1"/>
</dbReference>
<dbReference type="EMBL" id="DVIU01000002">
    <property type="protein sequence ID" value="HIS35012.1"/>
    <property type="molecule type" value="Genomic_DNA"/>
</dbReference>
<evidence type="ECO:0000256" key="4">
    <source>
        <dbReference type="ARBA" id="ARBA00022485"/>
    </source>
</evidence>
<gene>
    <name evidence="15" type="primary">mtaB</name>
    <name evidence="15" type="ORF">IAC10_00070</name>
</gene>
<name>A0A9D1JLI6_9BACT</name>
<dbReference type="InterPro" id="IPR006638">
    <property type="entry name" value="Elp3/MiaA/NifB-like_rSAM"/>
</dbReference>
<evidence type="ECO:0000256" key="6">
    <source>
        <dbReference type="ARBA" id="ARBA00022691"/>
    </source>
</evidence>
<protein>
    <recommendedName>
        <fullName evidence="3">tRNA (N(6)-L-threonylcarbamoyladenosine(37)-C(2))-methylthiotransferase</fullName>
        <ecNumber evidence="3">2.8.4.5</ecNumber>
    </recommendedName>
    <alternativeName>
        <fullName evidence="10">tRNA-t(6)A37 methylthiotransferase</fullName>
    </alternativeName>
</protein>
<evidence type="ECO:0000259" key="14">
    <source>
        <dbReference type="PROSITE" id="PS51918"/>
    </source>
</evidence>
<dbReference type="InterPro" id="IPR013848">
    <property type="entry name" value="Methylthiotransferase_N"/>
</dbReference>
<feature type="domain" description="MTTase N-terminal" evidence="13">
    <location>
        <begin position="1"/>
        <end position="99"/>
    </location>
</feature>
<evidence type="ECO:0000313" key="16">
    <source>
        <dbReference type="Proteomes" id="UP000823928"/>
    </source>
</evidence>
<evidence type="ECO:0000256" key="7">
    <source>
        <dbReference type="ARBA" id="ARBA00022723"/>
    </source>
</evidence>